<comment type="caution">
    <text evidence="7">The sequence shown here is derived from an EMBL/GenBank/DDBJ whole genome shotgun (WGS) entry which is preliminary data.</text>
</comment>
<proteinExistence type="predicted"/>
<dbReference type="InterPro" id="IPR000788">
    <property type="entry name" value="RNR_lg_C"/>
</dbReference>
<evidence type="ECO:0000313" key="7">
    <source>
        <dbReference type="EMBL" id="KKK52116.1"/>
    </source>
</evidence>
<accession>A0A0F8YVR6</accession>
<name>A0A0F8YVR6_9ZZZZ</name>
<keyword evidence="4" id="KW-0170">Cobalt</keyword>
<evidence type="ECO:0000256" key="1">
    <source>
        <dbReference type="ARBA" id="ARBA00001922"/>
    </source>
</evidence>
<feature type="domain" description="B12-dependent ribonucleotide reductase insertion" evidence="6">
    <location>
        <begin position="69"/>
        <end position="136"/>
    </location>
</feature>
<evidence type="ECO:0000256" key="4">
    <source>
        <dbReference type="ARBA" id="ARBA00023285"/>
    </source>
</evidence>
<dbReference type="SUPFAM" id="SSF51998">
    <property type="entry name" value="PFL-like glycyl radical enzymes"/>
    <property type="match status" value="1"/>
</dbReference>
<dbReference type="InterPro" id="IPR050862">
    <property type="entry name" value="RdRp_reductase_class-2"/>
</dbReference>
<evidence type="ECO:0000256" key="3">
    <source>
        <dbReference type="ARBA" id="ARBA00023002"/>
    </source>
</evidence>
<organism evidence="7">
    <name type="scientific">marine sediment metagenome</name>
    <dbReference type="NCBI Taxonomy" id="412755"/>
    <lineage>
        <taxon>unclassified sequences</taxon>
        <taxon>metagenomes</taxon>
        <taxon>ecological metagenomes</taxon>
    </lineage>
</organism>
<comment type="cofactor">
    <cofactor evidence="1">
        <name>adenosylcob(III)alamin</name>
        <dbReference type="ChEBI" id="CHEBI:18408"/>
    </cofactor>
</comment>
<dbReference type="Pfam" id="PF02867">
    <property type="entry name" value="Ribonuc_red_lgC"/>
    <property type="match status" value="1"/>
</dbReference>
<dbReference type="PANTHER" id="PTHR43371">
    <property type="entry name" value="VITAMIN B12-DEPENDENT RIBONUCLEOTIDE REDUCTASE"/>
    <property type="match status" value="1"/>
</dbReference>
<dbReference type="InterPro" id="IPR054158">
    <property type="entry name" value="RNR-II_ins_dom"/>
</dbReference>
<feature type="domain" description="Ribonucleotide reductase large subunit C-terminal" evidence="5">
    <location>
        <begin position="218"/>
        <end position="332"/>
    </location>
</feature>
<sequence length="337" mass="37185">MMGTPFVHERRIPEALNNCAFISTESLAAERGSAFAWLMTLSMLGVGVGFDVRGAGKAHVYHPSIVMGEVAYVIPDSREGWARSMELLVDSYLVEDTAMVSFHYDKLRPQGRPIRGFGGEASGPAPLRELHEKVRLILDARVGGALTARDIADICNLIGKCVVAGNVRRSAEICLGEPDDLEFLNLKNYTINPERKEHGWASNNSVFGLVGMDYGPVAERAWANGEPGVFWLDNVRSFGRMNGVNDYQDHDAVGTNPCAEQPLHHKELCTLVEVFLPRIENKQEFRNVLKVAFRYAKSVTLASQWITDPVSRAVMLENSRIGLSLTGVAEFVDTHGL</sequence>
<keyword evidence="3" id="KW-0560">Oxidoreductase</keyword>
<keyword evidence="2" id="KW-0846">Cobalamin</keyword>
<dbReference type="GO" id="GO:0031419">
    <property type="term" value="F:cobalamin binding"/>
    <property type="evidence" value="ECO:0007669"/>
    <property type="project" value="UniProtKB-KW"/>
</dbReference>
<dbReference type="PANTHER" id="PTHR43371:SF1">
    <property type="entry name" value="RIBONUCLEOSIDE-DIPHOSPHATE REDUCTASE"/>
    <property type="match status" value="1"/>
</dbReference>
<protein>
    <submittedName>
        <fullName evidence="7">Uncharacterized protein</fullName>
    </submittedName>
</protein>
<dbReference type="EMBL" id="LAZR01067183">
    <property type="protein sequence ID" value="KKK52116.1"/>
    <property type="molecule type" value="Genomic_DNA"/>
</dbReference>
<reference evidence="7" key="1">
    <citation type="journal article" date="2015" name="Nature">
        <title>Complex archaea that bridge the gap between prokaryotes and eukaryotes.</title>
        <authorList>
            <person name="Spang A."/>
            <person name="Saw J.H."/>
            <person name="Jorgensen S.L."/>
            <person name="Zaremba-Niedzwiedzka K."/>
            <person name="Martijn J."/>
            <person name="Lind A.E."/>
            <person name="van Eijk R."/>
            <person name="Schleper C."/>
            <person name="Guy L."/>
            <person name="Ettema T.J."/>
        </authorList>
    </citation>
    <scope>NUCLEOTIDE SEQUENCE</scope>
</reference>
<evidence type="ECO:0000256" key="2">
    <source>
        <dbReference type="ARBA" id="ARBA00022628"/>
    </source>
</evidence>
<dbReference type="AlphaFoldDB" id="A0A0F8YVR6"/>
<evidence type="ECO:0000259" key="6">
    <source>
        <dbReference type="Pfam" id="PF21995"/>
    </source>
</evidence>
<dbReference type="Gene3D" id="3.20.70.20">
    <property type="match status" value="2"/>
</dbReference>
<dbReference type="GO" id="GO:0004748">
    <property type="term" value="F:ribonucleoside-diphosphate reductase activity, thioredoxin disulfide as acceptor"/>
    <property type="evidence" value="ECO:0007669"/>
    <property type="project" value="TreeGrafter"/>
</dbReference>
<feature type="non-terminal residue" evidence="7">
    <location>
        <position position="337"/>
    </location>
</feature>
<gene>
    <name evidence="7" type="ORF">LCGC14_3108150</name>
</gene>
<dbReference type="Pfam" id="PF21995">
    <property type="entry name" value="RNR-II_ins_dom"/>
    <property type="match status" value="1"/>
</dbReference>
<evidence type="ECO:0000259" key="5">
    <source>
        <dbReference type="Pfam" id="PF02867"/>
    </source>
</evidence>